<dbReference type="STRING" id="1797768.A3C59_04310"/>
<dbReference type="PANTHER" id="PTHR46797">
    <property type="entry name" value="HTH-TYPE TRANSCRIPTIONAL REGULATOR"/>
    <property type="match status" value="1"/>
</dbReference>
<dbReference type="GO" id="GO:0003700">
    <property type="term" value="F:DNA-binding transcription factor activity"/>
    <property type="evidence" value="ECO:0007669"/>
    <property type="project" value="TreeGrafter"/>
</dbReference>
<dbReference type="InterPro" id="IPR050807">
    <property type="entry name" value="TransReg_Diox_bact_type"/>
</dbReference>
<sequence>MRMSSKVQLGRIIKKAREDAELSQQQLADEIGKHVSYISRIERGKEDNPTREVLRNIAKLLNVKAEDLLGL</sequence>
<evidence type="ECO:0000313" key="4">
    <source>
        <dbReference type="Proteomes" id="UP000176902"/>
    </source>
</evidence>
<dbReference type="SMART" id="SM00530">
    <property type="entry name" value="HTH_XRE"/>
    <property type="match status" value="1"/>
</dbReference>
<dbReference type="GO" id="GO:0003677">
    <property type="term" value="F:DNA binding"/>
    <property type="evidence" value="ECO:0007669"/>
    <property type="project" value="UniProtKB-KW"/>
</dbReference>
<proteinExistence type="predicted"/>
<dbReference type="PROSITE" id="PS50943">
    <property type="entry name" value="HTH_CROC1"/>
    <property type="match status" value="1"/>
</dbReference>
<accession>A0A1F5JW42</accession>
<dbReference type="CDD" id="cd00093">
    <property type="entry name" value="HTH_XRE"/>
    <property type="match status" value="1"/>
</dbReference>
<dbReference type="GO" id="GO:0005829">
    <property type="term" value="C:cytosol"/>
    <property type="evidence" value="ECO:0007669"/>
    <property type="project" value="TreeGrafter"/>
</dbReference>
<dbReference type="SUPFAM" id="SSF47413">
    <property type="entry name" value="lambda repressor-like DNA-binding domains"/>
    <property type="match status" value="1"/>
</dbReference>
<feature type="domain" description="HTH cro/C1-type" evidence="2">
    <location>
        <begin position="13"/>
        <end position="68"/>
    </location>
</feature>
<dbReference type="Proteomes" id="UP000176902">
    <property type="component" value="Unassembled WGS sequence"/>
</dbReference>
<dbReference type="Pfam" id="PF01381">
    <property type="entry name" value="HTH_3"/>
    <property type="match status" value="1"/>
</dbReference>
<dbReference type="PANTHER" id="PTHR46797:SF1">
    <property type="entry name" value="METHYLPHOSPHONATE SYNTHASE"/>
    <property type="match status" value="1"/>
</dbReference>
<comment type="caution">
    <text evidence="3">The sequence shown here is derived from an EMBL/GenBank/DDBJ whole genome shotgun (WGS) entry which is preliminary data.</text>
</comment>
<dbReference type="InterPro" id="IPR010982">
    <property type="entry name" value="Lambda_DNA-bd_dom_sf"/>
</dbReference>
<dbReference type="AlphaFoldDB" id="A0A1F5JW42"/>
<evidence type="ECO:0000259" key="2">
    <source>
        <dbReference type="PROSITE" id="PS50943"/>
    </source>
</evidence>
<dbReference type="EMBL" id="MFCV01000020">
    <property type="protein sequence ID" value="OGE32818.1"/>
    <property type="molecule type" value="Genomic_DNA"/>
</dbReference>
<evidence type="ECO:0000313" key="3">
    <source>
        <dbReference type="EMBL" id="OGE32818.1"/>
    </source>
</evidence>
<name>A0A1F5JW42_9BACT</name>
<reference evidence="3 4" key="1">
    <citation type="journal article" date="2016" name="Nat. Commun.">
        <title>Thousands of microbial genomes shed light on interconnected biogeochemical processes in an aquifer system.</title>
        <authorList>
            <person name="Anantharaman K."/>
            <person name="Brown C.T."/>
            <person name="Hug L.A."/>
            <person name="Sharon I."/>
            <person name="Castelle C.J."/>
            <person name="Probst A.J."/>
            <person name="Thomas B.C."/>
            <person name="Singh A."/>
            <person name="Wilkins M.J."/>
            <person name="Karaoz U."/>
            <person name="Brodie E.L."/>
            <person name="Williams K.H."/>
            <person name="Hubbard S.S."/>
            <person name="Banfield J.F."/>
        </authorList>
    </citation>
    <scope>NUCLEOTIDE SEQUENCE [LARGE SCALE GENOMIC DNA]</scope>
</reference>
<gene>
    <name evidence="3" type="ORF">A3C59_04310</name>
</gene>
<protein>
    <recommendedName>
        <fullName evidence="2">HTH cro/C1-type domain-containing protein</fullName>
    </recommendedName>
</protein>
<dbReference type="Gene3D" id="1.10.260.40">
    <property type="entry name" value="lambda repressor-like DNA-binding domains"/>
    <property type="match status" value="1"/>
</dbReference>
<organism evidence="3 4">
    <name type="scientific">Candidatus Daviesbacteria bacterium RIFCSPHIGHO2_02_FULL_36_13</name>
    <dbReference type="NCBI Taxonomy" id="1797768"/>
    <lineage>
        <taxon>Bacteria</taxon>
        <taxon>Candidatus Daviesiibacteriota</taxon>
    </lineage>
</organism>
<keyword evidence="1" id="KW-0238">DNA-binding</keyword>
<dbReference type="InterPro" id="IPR001387">
    <property type="entry name" value="Cro/C1-type_HTH"/>
</dbReference>
<evidence type="ECO:0000256" key="1">
    <source>
        <dbReference type="ARBA" id="ARBA00023125"/>
    </source>
</evidence>